<feature type="region of interest" description="Disordered" evidence="1">
    <location>
        <begin position="183"/>
        <end position="297"/>
    </location>
</feature>
<organism evidence="2 3">
    <name type="scientific">Branchiostoma floridae</name>
    <name type="common">Florida lancelet</name>
    <name type="synonym">Amphioxus</name>
    <dbReference type="NCBI Taxonomy" id="7739"/>
    <lineage>
        <taxon>Eukaryota</taxon>
        <taxon>Metazoa</taxon>
        <taxon>Chordata</taxon>
        <taxon>Cephalochordata</taxon>
        <taxon>Leptocardii</taxon>
        <taxon>Amphioxiformes</taxon>
        <taxon>Branchiostomatidae</taxon>
        <taxon>Branchiostoma</taxon>
    </lineage>
</organism>
<protein>
    <submittedName>
        <fullName evidence="3">Uncharacterized protein LOC118420413</fullName>
    </submittedName>
</protein>
<reference evidence="2" key="1">
    <citation type="journal article" date="2020" name="Nat. Ecol. Evol.">
        <title>Deeply conserved synteny resolves early events in vertebrate evolution.</title>
        <authorList>
            <person name="Simakov O."/>
            <person name="Marletaz F."/>
            <person name="Yue J.X."/>
            <person name="O'Connell B."/>
            <person name="Jenkins J."/>
            <person name="Brandt A."/>
            <person name="Calef R."/>
            <person name="Tung C.H."/>
            <person name="Huang T.K."/>
            <person name="Schmutz J."/>
            <person name="Satoh N."/>
            <person name="Yu J.K."/>
            <person name="Putnam N.H."/>
            <person name="Green R.E."/>
            <person name="Rokhsar D.S."/>
        </authorList>
    </citation>
    <scope>NUCLEOTIDE SEQUENCE [LARGE SCALE GENOMIC DNA]</scope>
    <source>
        <strain evidence="2">S238N-H82</strain>
    </source>
</reference>
<feature type="region of interest" description="Disordered" evidence="1">
    <location>
        <begin position="463"/>
        <end position="500"/>
    </location>
</feature>
<evidence type="ECO:0000313" key="3">
    <source>
        <dbReference type="RefSeq" id="XP_035683082.1"/>
    </source>
</evidence>
<feature type="compositionally biased region" description="Polar residues" evidence="1">
    <location>
        <begin position="420"/>
        <end position="433"/>
    </location>
</feature>
<feature type="compositionally biased region" description="Polar residues" evidence="1">
    <location>
        <begin position="230"/>
        <end position="245"/>
    </location>
</feature>
<gene>
    <name evidence="3" type="primary">LOC118420413</name>
</gene>
<feature type="compositionally biased region" description="Polar residues" evidence="1">
    <location>
        <begin position="60"/>
        <end position="74"/>
    </location>
</feature>
<feature type="compositionally biased region" description="Polar residues" evidence="1">
    <location>
        <begin position="257"/>
        <end position="266"/>
    </location>
</feature>
<feature type="compositionally biased region" description="Polar residues" evidence="1">
    <location>
        <begin position="465"/>
        <end position="492"/>
    </location>
</feature>
<reference evidence="3" key="2">
    <citation type="submission" date="2025-08" db="UniProtKB">
        <authorList>
            <consortium name="RefSeq"/>
        </authorList>
    </citation>
    <scope>IDENTIFICATION</scope>
    <source>
        <strain evidence="3">S238N-H82</strain>
        <tissue evidence="3">Testes</tissue>
    </source>
</reference>
<keyword evidence="2" id="KW-1185">Reference proteome</keyword>
<dbReference type="GeneID" id="118420413"/>
<dbReference type="KEGG" id="bfo:118420413"/>
<feature type="region of interest" description="Disordered" evidence="1">
    <location>
        <begin position="415"/>
        <end position="447"/>
    </location>
</feature>
<feature type="compositionally biased region" description="Basic and acidic residues" evidence="1">
    <location>
        <begin position="434"/>
        <end position="446"/>
    </location>
</feature>
<feature type="compositionally biased region" description="Polar residues" evidence="1">
    <location>
        <begin position="350"/>
        <end position="364"/>
    </location>
</feature>
<sequence length="500" mass="54229">MDKPTVDVKPSTAAAAETGSVIVEGSAKKTSDPTRGLVSYRPEPTESAAARQMLKAHRTIQASRLNSEHATGSQQEHRSVPPSVPSAGQHKHHAARARPCHDGGSVRPGYSETCSTRVRPGYGTGPVRVRSGYDSCPVRVRPGYGSGSVRVRPGHDGIWSGHDEGFWHQPAYRINAVLFPGSQQVQTAQSRPPAVKMDTAASHDAPKAVRTASQGDSRCHGNGYKDKSTSRPNQLLSSDVKQTIPSCDPRTEKSGQPIRTAQSSTRPDGKHPNMHMGGHGDKRMTSQRPTLTSRPTPLEVLQKVRASKMTAPKVSNVTNLTSTQRPAPTSRPTPLEVLQKVRASKMATPKASNVTNTETSTRQHSWWSSDSESESDDESCWCLECFKCRIMGTVVPHEDKFAVTQQGVDKKTFEQARDSVGSSPSLQYVNANDSSRHGDNRTESSKRVRCSLESTSDRCKRVKLSGQSSEMTSHTSCEMTSRASCPSNSHDVTYNLGHGG</sequence>
<name>A0A9J7LIH5_BRAFL</name>
<feature type="compositionally biased region" description="Basic residues" evidence="1">
    <location>
        <begin position="89"/>
        <end position="98"/>
    </location>
</feature>
<proteinExistence type="predicted"/>
<accession>A0A9J7LIH5</accession>
<dbReference type="Proteomes" id="UP000001554">
    <property type="component" value="Chromosome 8"/>
</dbReference>
<feature type="compositionally biased region" description="Basic and acidic residues" evidence="1">
    <location>
        <begin position="217"/>
        <end position="229"/>
    </location>
</feature>
<feature type="region of interest" description="Disordered" evidence="1">
    <location>
        <begin position="1"/>
        <end position="106"/>
    </location>
</feature>
<dbReference type="RefSeq" id="XP_035683082.1">
    <property type="nucleotide sequence ID" value="XM_035827189.1"/>
</dbReference>
<dbReference type="AlphaFoldDB" id="A0A9J7LIH5"/>
<evidence type="ECO:0000313" key="2">
    <source>
        <dbReference type="Proteomes" id="UP000001554"/>
    </source>
</evidence>
<evidence type="ECO:0000256" key="1">
    <source>
        <dbReference type="SAM" id="MobiDB-lite"/>
    </source>
</evidence>
<feature type="region of interest" description="Disordered" evidence="1">
    <location>
        <begin position="343"/>
        <end position="374"/>
    </location>
</feature>
<feature type="compositionally biased region" description="Polar residues" evidence="1">
    <location>
        <begin position="286"/>
        <end position="295"/>
    </location>
</feature>
<dbReference type="OrthoDB" id="10197470at2759"/>